<comment type="subcellular location">
    <subcellularLocation>
        <location evidence="1 9">Cell inner membrane</location>
        <topology evidence="1 9">Multi-pass membrane protein</topology>
    </subcellularLocation>
</comment>
<comment type="caution">
    <text evidence="11">The sequence shown here is derived from an EMBL/GenBank/DDBJ whole genome shotgun (WGS) entry which is preliminary data.</text>
</comment>
<dbReference type="PANTHER" id="PTHR32063">
    <property type="match status" value="1"/>
</dbReference>
<feature type="transmembrane region" description="Helical" evidence="9">
    <location>
        <begin position="398"/>
        <end position="420"/>
    </location>
</feature>
<sequence length="1063" mass="113545">MRLARFFIDRPVFAAVISIAITLVGAIAAFRLPISEYPEIAPPSVTITANYPGASAETIAETVAGPIEQEVNGVDGMLYVTSQSTGDGRLTVTVVFRQGVDGDQAQVLVQNRVAVAEPRLPEEVRRLGITVRKASPDFLMVVHITSPDGSRDHEYISNYATLNIKDRLARIDGVGDAQVFGARDYAMRVWLDPDRIAARGLTAGEVVDALRRANVQVAAGALGQAPRATNAGGFELSVLTQGRLATPEEFGEQIIATGEHGAPLRLRDVARIEIGAADYTVNALLNNQLATAIAVFQRPGSNALQTAAAVRATMEEAARSFPPGIGYSIVYDPTRFIAQSMEAVLHTFMEAIVLVVLVVILFLQNWRAAVIPLLAIPVSIIGTFAILLALGFTLNTLTMFGLILAIGIVVDDAIVVVENAERHMSTGLSPLEAARKTMDEVGFALIAIALVLVAVFVPTAFITGISGAFYKQFAVTISVATLLSAIVSLTLSPALAAILLKPHAHHEGPRPLLLRPFGAFARGFNWLFDRLSIGYGAMTRRLIRIPVLLMLVYGGLLAATGWTVTSTPTGLIPPLDRGYFIAAFQLPPGANLSRTDAVIRRASEAILATPGVESAVAFVGFDGATFTNAPNAGVVFATLKPFEERAEHHLTTGGILADLQGRLMGDPDAMVFVLAPPSVPGIGTGGGFKLMIQDRAGHGPREMERAMQAVMMAANQTPGIAFAFSLFNTATPQIRANVDRSRAEMLGVPISRVNEAMGVYLGSAFVNDFNLLGRTWRVTAQADARHRTEIEDIARLRTRSDSGAMVPLGSLATFQETSGPYRMPRYNLFPAVELQGAALPGVSTGQAIAIMERVLAENLPEGFGYEWTEIALQEKLVGNTAPIAFGLAVIFVFLVLAAMYESWLLPLAIVLIAPMSVLAALLGVRHAGLDNNVLVQVGLVVLVGLAAKNAILIVEFARAAEEEGLSRWDAAIAAARTRLRPILMTSLAFILGVLPLTIATGAGAEMRQSLGTAVFYGMLGVTLFGLLFTPVFYVVARALARRRGREERPVTAAPSDETFRTIR</sequence>
<dbReference type="EMBL" id="JAHYBZ010000005">
    <property type="protein sequence ID" value="MBW6399389.1"/>
    <property type="molecule type" value="Genomic_DNA"/>
</dbReference>
<feature type="transmembrane region" description="Helical" evidence="9">
    <location>
        <begin position="982"/>
        <end position="1002"/>
    </location>
</feature>
<feature type="transmembrane region" description="Helical" evidence="9">
    <location>
        <begin position="542"/>
        <end position="564"/>
    </location>
</feature>
<dbReference type="InterPro" id="IPR000731">
    <property type="entry name" value="SSD"/>
</dbReference>
<evidence type="ECO:0000313" key="12">
    <source>
        <dbReference type="Proteomes" id="UP001196565"/>
    </source>
</evidence>
<dbReference type="PROSITE" id="PS50156">
    <property type="entry name" value="SSD"/>
    <property type="match status" value="1"/>
</dbReference>
<feature type="domain" description="SSD" evidence="10">
    <location>
        <begin position="369"/>
        <end position="498"/>
    </location>
</feature>
<dbReference type="PRINTS" id="PR00702">
    <property type="entry name" value="ACRIFLAVINRP"/>
</dbReference>
<name>A0ABS7AAQ9_9PROT</name>
<feature type="transmembrane region" description="Helical" evidence="9">
    <location>
        <begin position="343"/>
        <end position="363"/>
    </location>
</feature>
<feature type="transmembrane region" description="Helical" evidence="9">
    <location>
        <begin position="933"/>
        <end position="957"/>
    </location>
</feature>
<keyword evidence="4" id="KW-1003">Cell membrane</keyword>
<dbReference type="RefSeq" id="WP_219763995.1">
    <property type="nucleotide sequence ID" value="NZ_JAHYBZ010000005.1"/>
</dbReference>
<feature type="transmembrane region" description="Helical" evidence="9">
    <location>
        <begin position="473"/>
        <end position="500"/>
    </location>
</feature>
<dbReference type="Gene3D" id="1.20.1640.10">
    <property type="entry name" value="Multidrug efflux transporter AcrB transmembrane domain"/>
    <property type="match status" value="2"/>
</dbReference>
<dbReference type="Pfam" id="PF00873">
    <property type="entry name" value="ACR_tran"/>
    <property type="match status" value="1"/>
</dbReference>
<feature type="transmembrane region" description="Helical" evidence="9">
    <location>
        <begin position="441"/>
        <end position="461"/>
    </location>
</feature>
<feature type="transmembrane region" description="Helical" evidence="9">
    <location>
        <begin position="1014"/>
        <end position="1036"/>
    </location>
</feature>
<dbReference type="SUPFAM" id="SSF82714">
    <property type="entry name" value="Multidrug efflux transporter AcrB TolC docking domain, DN and DC subdomains"/>
    <property type="match status" value="2"/>
</dbReference>
<feature type="transmembrane region" description="Helical" evidence="9">
    <location>
        <begin position="12"/>
        <end position="34"/>
    </location>
</feature>
<evidence type="ECO:0000256" key="2">
    <source>
        <dbReference type="ARBA" id="ARBA00010942"/>
    </source>
</evidence>
<evidence type="ECO:0000256" key="3">
    <source>
        <dbReference type="ARBA" id="ARBA00022448"/>
    </source>
</evidence>
<feature type="transmembrane region" description="Helical" evidence="9">
    <location>
        <begin position="881"/>
        <end position="900"/>
    </location>
</feature>
<keyword evidence="6 9" id="KW-0812">Transmembrane</keyword>
<accession>A0ABS7AAQ9</accession>
<evidence type="ECO:0000256" key="7">
    <source>
        <dbReference type="ARBA" id="ARBA00022989"/>
    </source>
</evidence>
<dbReference type="PANTHER" id="PTHR32063:SF11">
    <property type="entry name" value="CATION OR DRUG EFFLUX SYSTEM PROTEIN"/>
    <property type="match status" value="1"/>
</dbReference>
<evidence type="ECO:0000256" key="8">
    <source>
        <dbReference type="ARBA" id="ARBA00023136"/>
    </source>
</evidence>
<dbReference type="Gene3D" id="3.30.70.1430">
    <property type="entry name" value="Multidrug efflux transporter AcrB pore domain"/>
    <property type="match status" value="2"/>
</dbReference>
<dbReference type="Gene3D" id="3.30.70.1320">
    <property type="entry name" value="Multidrug efflux transporter AcrB pore domain like"/>
    <property type="match status" value="1"/>
</dbReference>
<dbReference type="SUPFAM" id="SSF82693">
    <property type="entry name" value="Multidrug efflux transporter AcrB pore domain, PN1, PN2, PC1 and PC2 subdomains"/>
    <property type="match status" value="4"/>
</dbReference>
<evidence type="ECO:0000256" key="1">
    <source>
        <dbReference type="ARBA" id="ARBA00004429"/>
    </source>
</evidence>
<dbReference type="Gene3D" id="3.30.70.1440">
    <property type="entry name" value="Multidrug efflux transporter AcrB pore domain"/>
    <property type="match status" value="1"/>
</dbReference>
<dbReference type="NCBIfam" id="TIGR00915">
    <property type="entry name" value="2A0602"/>
    <property type="match status" value="1"/>
</dbReference>
<keyword evidence="3 9" id="KW-0813">Transport</keyword>
<dbReference type="Gene3D" id="3.30.2090.10">
    <property type="entry name" value="Multidrug efflux transporter AcrB TolC docking domain, DN and DC subdomains"/>
    <property type="match status" value="2"/>
</dbReference>
<gene>
    <name evidence="11" type="ORF">KPL78_16145</name>
</gene>
<dbReference type="NCBIfam" id="NF000282">
    <property type="entry name" value="RND_permease_1"/>
    <property type="match status" value="1"/>
</dbReference>
<proteinExistence type="inferred from homology"/>
<dbReference type="InterPro" id="IPR001036">
    <property type="entry name" value="Acrflvin-R"/>
</dbReference>
<keyword evidence="12" id="KW-1185">Reference proteome</keyword>
<keyword evidence="5 9" id="KW-0997">Cell inner membrane</keyword>
<evidence type="ECO:0000259" key="10">
    <source>
        <dbReference type="PROSITE" id="PS50156"/>
    </source>
</evidence>
<evidence type="ECO:0000313" key="11">
    <source>
        <dbReference type="EMBL" id="MBW6399389.1"/>
    </source>
</evidence>
<evidence type="ECO:0000256" key="4">
    <source>
        <dbReference type="ARBA" id="ARBA00022475"/>
    </source>
</evidence>
<reference evidence="11 12" key="1">
    <citation type="submission" date="2021-07" db="EMBL/GenBank/DDBJ databases">
        <authorList>
            <person name="So Y."/>
        </authorList>
    </citation>
    <scope>NUCLEOTIDE SEQUENCE [LARGE SCALE GENOMIC DNA]</scope>
    <source>
        <strain evidence="11 12">HJA6</strain>
    </source>
</reference>
<dbReference type="InterPro" id="IPR004764">
    <property type="entry name" value="MdtF-like"/>
</dbReference>
<dbReference type="SUPFAM" id="SSF82866">
    <property type="entry name" value="Multidrug efflux transporter AcrB transmembrane domain"/>
    <property type="match status" value="2"/>
</dbReference>
<evidence type="ECO:0000256" key="9">
    <source>
        <dbReference type="RuleBase" id="RU364070"/>
    </source>
</evidence>
<dbReference type="Proteomes" id="UP001196565">
    <property type="component" value="Unassembled WGS sequence"/>
</dbReference>
<comment type="similarity">
    <text evidence="2 9">Belongs to the resistance-nodulation-cell division (RND) (TC 2.A.6) family.</text>
</comment>
<feature type="transmembrane region" description="Helical" evidence="9">
    <location>
        <begin position="370"/>
        <end position="392"/>
    </location>
</feature>
<keyword evidence="8 9" id="KW-0472">Membrane</keyword>
<protein>
    <recommendedName>
        <fullName evidence="9">Efflux pump membrane transporter</fullName>
    </recommendedName>
</protein>
<feature type="transmembrane region" description="Helical" evidence="9">
    <location>
        <begin position="907"/>
        <end position="927"/>
    </location>
</feature>
<keyword evidence="7 9" id="KW-1133">Transmembrane helix</keyword>
<evidence type="ECO:0000256" key="6">
    <source>
        <dbReference type="ARBA" id="ARBA00022692"/>
    </source>
</evidence>
<organism evidence="11 12">
    <name type="scientific">Roseomonas alba</name>
    <dbReference type="NCBI Taxonomy" id="2846776"/>
    <lineage>
        <taxon>Bacteria</taxon>
        <taxon>Pseudomonadati</taxon>
        <taxon>Pseudomonadota</taxon>
        <taxon>Alphaproteobacteria</taxon>
        <taxon>Acetobacterales</taxon>
        <taxon>Roseomonadaceae</taxon>
        <taxon>Roseomonas</taxon>
    </lineage>
</organism>
<dbReference type="InterPro" id="IPR027463">
    <property type="entry name" value="AcrB_DN_DC_subdom"/>
</dbReference>
<evidence type="ECO:0000256" key="5">
    <source>
        <dbReference type="ARBA" id="ARBA00022519"/>
    </source>
</evidence>